<feature type="region of interest" description="Disordered" evidence="1">
    <location>
        <begin position="1"/>
        <end position="46"/>
    </location>
</feature>
<dbReference type="GeneID" id="24108230"/>
<dbReference type="HOGENOM" id="CLU_2198112_0_0_1"/>
<protein>
    <submittedName>
        <fullName evidence="2">Uncharacterized protein</fullName>
    </submittedName>
</protein>
<evidence type="ECO:0000256" key="1">
    <source>
        <dbReference type="SAM" id="MobiDB-lite"/>
    </source>
</evidence>
<feature type="compositionally biased region" description="Basic and acidic residues" evidence="1">
    <location>
        <begin position="1"/>
        <end position="42"/>
    </location>
</feature>
<evidence type="ECO:0000313" key="3">
    <source>
        <dbReference type="Proteomes" id="UP000014071"/>
    </source>
</evidence>
<reference evidence="3" key="1">
    <citation type="journal article" date="2013" name="Genome Announc.">
        <title>Draft genome sequence of the basidiomycetous yeast-like fungus Pseudozyma hubeiensis SY62, which produces an abundant amount of the biosurfactant mannosylerythritol lipids.</title>
        <authorList>
            <person name="Konishi M."/>
            <person name="Hatada Y."/>
            <person name="Horiuchi J."/>
        </authorList>
    </citation>
    <scope>NUCLEOTIDE SEQUENCE [LARGE SCALE GENOMIC DNA]</scope>
    <source>
        <strain evidence="3">SY62</strain>
    </source>
</reference>
<name>R9P2A4_PSEHS</name>
<accession>R9P2A4</accession>
<dbReference type="RefSeq" id="XP_012188951.1">
    <property type="nucleotide sequence ID" value="XM_012333561.1"/>
</dbReference>
<gene>
    <name evidence="2" type="ORF">PHSY_002939</name>
</gene>
<keyword evidence="3" id="KW-1185">Reference proteome</keyword>
<sequence>MVPDEVAAKKELDERKKVNAGSFRDERGGTKKRSTDGGRKDAGTLATGLGNGVVRRGYGCVTRITIDRSKCPQDHTETATAQRLDSPTDADRPSCFCCCCCCYCCRLN</sequence>
<dbReference type="AlphaFoldDB" id="R9P2A4"/>
<proteinExistence type="predicted"/>
<dbReference type="EMBL" id="DF238793">
    <property type="protein sequence ID" value="GAC95364.1"/>
    <property type="molecule type" value="Genomic_DNA"/>
</dbReference>
<dbReference type="Proteomes" id="UP000014071">
    <property type="component" value="Unassembled WGS sequence"/>
</dbReference>
<evidence type="ECO:0000313" key="2">
    <source>
        <dbReference type="EMBL" id="GAC95364.1"/>
    </source>
</evidence>
<organism evidence="2 3">
    <name type="scientific">Pseudozyma hubeiensis (strain SY62)</name>
    <name type="common">Yeast</name>
    <dbReference type="NCBI Taxonomy" id="1305764"/>
    <lineage>
        <taxon>Eukaryota</taxon>
        <taxon>Fungi</taxon>
        <taxon>Dikarya</taxon>
        <taxon>Basidiomycota</taxon>
        <taxon>Ustilaginomycotina</taxon>
        <taxon>Ustilaginomycetes</taxon>
        <taxon>Ustilaginales</taxon>
        <taxon>Ustilaginaceae</taxon>
        <taxon>Pseudozyma</taxon>
    </lineage>
</organism>